<evidence type="ECO:0000313" key="11">
    <source>
        <dbReference type="EMBL" id="MFD2045120.1"/>
    </source>
</evidence>
<dbReference type="NCBIfam" id="TIGR00494">
    <property type="entry name" value="crcB"/>
    <property type="match status" value="1"/>
</dbReference>
<gene>
    <name evidence="10 11" type="primary">crcB</name>
    <name evidence="10" type="synonym">fluC</name>
    <name evidence="11" type="ORF">ACFSJF_12640</name>
</gene>
<evidence type="ECO:0000256" key="2">
    <source>
        <dbReference type="ARBA" id="ARBA00022475"/>
    </source>
</evidence>
<keyword evidence="4 10" id="KW-1133">Transmembrane helix</keyword>
<evidence type="ECO:0000256" key="6">
    <source>
        <dbReference type="ARBA" id="ARBA00023303"/>
    </source>
</evidence>
<feature type="binding site" evidence="10">
    <location>
        <position position="75"/>
    </location>
    <ligand>
        <name>Na(+)</name>
        <dbReference type="ChEBI" id="CHEBI:29101"/>
        <note>structural</note>
    </ligand>
</feature>
<dbReference type="PANTHER" id="PTHR28259:SF1">
    <property type="entry name" value="FLUORIDE EXPORT PROTEIN 1-RELATED"/>
    <property type="match status" value="1"/>
</dbReference>
<comment type="similarity">
    <text evidence="7 10">Belongs to the fluoride channel Fluc/FEX (TC 1.A.43) family.</text>
</comment>
<evidence type="ECO:0000256" key="1">
    <source>
        <dbReference type="ARBA" id="ARBA00004651"/>
    </source>
</evidence>
<reference evidence="12" key="1">
    <citation type="journal article" date="2019" name="Int. J. Syst. Evol. Microbiol.">
        <title>The Global Catalogue of Microorganisms (GCM) 10K type strain sequencing project: providing services to taxonomists for standard genome sequencing and annotation.</title>
        <authorList>
            <consortium name="The Broad Institute Genomics Platform"/>
            <consortium name="The Broad Institute Genome Sequencing Center for Infectious Disease"/>
            <person name="Wu L."/>
            <person name="Ma J."/>
        </authorList>
    </citation>
    <scope>NUCLEOTIDE SEQUENCE [LARGE SCALE GENOMIC DNA]</scope>
    <source>
        <strain evidence="12">R28</strain>
    </source>
</reference>
<comment type="caution">
    <text evidence="11">The sequence shown here is derived from an EMBL/GenBank/DDBJ whole genome shotgun (WGS) entry which is preliminary data.</text>
</comment>
<feature type="transmembrane region" description="Helical" evidence="10">
    <location>
        <begin position="65"/>
        <end position="85"/>
    </location>
</feature>
<keyword evidence="2 10" id="KW-1003">Cell membrane</keyword>
<keyword evidence="10" id="KW-0915">Sodium</keyword>
<dbReference type="Pfam" id="PF02537">
    <property type="entry name" value="CRCB"/>
    <property type="match status" value="1"/>
</dbReference>
<protein>
    <recommendedName>
        <fullName evidence="10">Fluoride-specific ion channel FluC</fullName>
    </recommendedName>
</protein>
<organism evidence="11 12">
    <name type="scientific">Ornithinibacillus salinisoli</name>
    <dbReference type="NCBI Taxonomy" id="1848459"/>
    <lineage>
        <taxon>Bacteria</taxon>
        <taxon>Bacillati</taxon>
        <taxon>Bacillota</taxon>
        <taxon>Bacilli</taxon>
        <taxon>Bacillales</taxon>
        <taxon>Bacillaceae</taxon>
        <taxon>Ornithinibacillus</taxon>
    </lineage>
</organism>
<keyword evidence="3 10" id="KW-0812">Transmembrane</keyword>
<comment type="subcellular location">
    <subcellularLocation>
        <location evidence="1 10">Cell membrane</location>
        <topology evidence="1 10">Multi-pass membrane protein</topology>
    </subcellularLocation>
</comment>
<keyword evidence="10" id="KW-0479">Metal-binding</keyword>
<sequence>MNPKLVLAVGLGGMIGAISRYSIALFIAEETVFPYATLITNLIGCFLLSYLLNHYVIKDVLPPQLFTALTTGVIGSFTTFSTFAVETITTWQTSILLAIIYMTSNILGGLALCYVGFRIAPSKRRATS</sequence>
<comment type="activity regulation">
    <text evidence="10">Na(+) is not transported, but it plays an essential structural role and its presence is essential for fluoride channel function.</text>
</comment>
<dbReference type="HAMAP" id="MF_00454">
    <property type="entry name" value="FluC"/>
    <property type="match status" value="1"/>
</dbReference>
<accession>A0ABW4W485</accession>
<dbReference type="RefSeq" id="WP_377557735.1">
    <property type="nucleotide sequence ID" value="NZ_JBHUHQ010000016.1"/>
</dbReference>
<keyword evidence="10" id="KW-0813">Transport</keyword>
<dbReference type="EMBL" id="JBHUHQ010000016">
    <property type="protein sequence ID" value="MFD2045120.1"/>
    <property type="molecule type" value="Genomic_DNA"/>
</dbReference>
<keyword evidence="6 10" id="KW-0407">Ion channel</keyword>
<comment type="catalytic activity">
    <reaction evidence="8">
        <text>fluoride(in) = fluoride(out)</text>
        <dbReference type="Rhea" id="RHEA:76159"/>
        <dbReference type="ChEBI" id="CHEBI:17051"/>
    </reaction>
    <physiologicalReaction direction="left-to-right" evidence="8">
        <dbReference type="Rhea" id="RHEA:76160"/>
    </physiologicalReaction>
</comment>
<feature type="transmembrane region" description="Helical" evidence="10">
    <location>
        <begin position="33"/>
        <end position="53"/>
    </location>
</feature>
<evidence type="ECO:0000256" key="10">
    <source>
        <dbReference type="HAMAP-Rule" id="MF_00454"/>
    </source>
</evidence>
<feature type="transmembrane region" description="Helical" evidence="10">
    <location>
        <begin position="91"/>
        <end position="117"/>
    </location>
</feature>
<keyword evidence="12" id="KW-1185">Reference proteome</keyword>
<dbReference type="PANTHER" id="PTHR28259">
    <property type="entry name" value="FLUORIDE EXPORT PROTEIN 1-RELATED"/>
    <property type="match status" value="1"/>
</dbReference>
<evidence type="ECO:0000256" key="9">
    <source>
        <dbReference type="ARBA" id="ARBA00049940"/>
    </source>
</evidence>
<evidence type="ECO:0000313" key="12">
    <source>
        <dbReference type="Proteomes" id="UP001597383"/>
    </source>
</evidence>
<dbReference type="Proteomes" id="UP001597383">
    <property type="component" value="Unassembled WGS sequence"/>
</dbReference>
<feature type="transmembrane region" description="Helical" evidence="10">
    <location>
        <begin position="5"/>
        <end position="27"/>
    </location>
</feature>
<comment type="function">
    <text evidence="9 10">Fluoride-specific ion channel. Important for reducing fluoride concentration in the cell, thus reducing its toxicity.</text>
</comment>
<keyword evidence="10" id="KW-0406">Ion transport</keyword>
<proteinExistence type="inferred from homology"/>
<evidence type="ECO:0000256" key="4">
    <source>
        <dbReference type="ARBA" id="ARBA00022989"/>
    </source>
</evidence>
<feature type="binding site" evidence="10">
    <location>
        <position position="78"/>
    </location>
    <ligand>
        <name>Na(+)</name>
        <dbReference type="ChEBI" id="CHEBI:29101"/>
        <note>structural</note>
    </ligand>
</feature>
<evidence type="ECO:0000256" key="3">
    <source>
        <dbReference type="ARBA" id="ARBA00022692"/>
    </source>
</evidence>
<evidence type="ECO:0000256" key="7">
    <source>
        <dbReference type="ARBA" id="ARBA00035120"/>
    </source>
</evidence>
<evidence type="ECO:0000256" key="5">
    <source>
        <dbReference type="ARBA" id="ARBA00023136"/>
    </source>
</evidence>
<keyword evidence="5 10" id="KW-0472">Membrane</keyword>
<evidence type="ECO:0000256" key="8">
    <source>
        <dbReference type="ARBA" id="ARBA00035585"/>
    </source>
</evidence>
<name>A0ABW4W485_9BACI</name>
<dbReference type="InterPro" id="IPR003691">
    <property type="entry name" value="FluC"/>
</dbReference>